<feature type="domain" description="Piwi" evidence="2">
    <location>
        <begin position="796"/>
        <end position="1114"/>
    </location>
</feature>
<dbReference type="CDD" id="cd04657">
    <property type="entry name" value="Piwi_ago-like"/>
    <property type="match status" value="1"/>
</dbReference>
<dbReference type="PROSITE" id="PS50822">
    <property type="entry name" value="PIWI"/>
    <property type="match status" value="1"/>
</dbReference>
<dbReference type="Gene3D" id="2.170.260.10">
    <property type="entry name" value="paz domain"/>
    <property type="match status" value="1"/>
</dbReference>
<dbReference type="PANTHER" id="PTHR22891">
    <property type="entry name" value="EUKARYOTIC TRANSLATION INITIATION FACTOR 2C"/>
    <property type="match status" value="1"/>
</dbReference>
<dbReference type="Pfam" id="PF02171">
    <property type="entry name" value="Piwi"/>
    <property type="match status" value="1"/>
</dbReference>
<dbReference type="InterPro" id="IPR003100">
    <property type="entry name" value="PAZ_dom"/>
</dbReference>
<dbReference type="SMART" id="SM00950">
    <property type="entry name" value="Piwi"/>
    <property type="match status" value="1"/>
</dbReference>
<feature type="compositionally biased region" description="Polar residues" evidence="1">
    <location>
        <begin position="536"/>
        <end position="545"/>
    </location>
</feature>
<dbReference type="Gene3D" id="3.30.420.10">
    <property type="entry name" value="Ribonuclease H-like superfamily/Ribonuclease H"/>
    <property type="match status" value="1"/>
</dbReference>
<evidence type="ECO:0000313" key="3">
    <source>
        <dbReference type="EMBL" id="GCB24904.1"/>
    </source>
</evidence>
<dbReference type="InterPro" id="IPR036397">
    <property type="entry name" value="RNaseH_sf"/>
</dbReference>
<accession>A0A401L080</accession>
<dbReference type="Pfam" id="PF16486">
    <property type="entry name" value="ArgoN"/>
    <property type="match status" value="1"/>
</dbReference>
<evidence type="ECO:0000259" key="2">
    <source>
        <dbReference type="PROSITE" id="PS50822"/>
    </source>
</evidence>
<dbReference type="InterPro" id="IPR012337">
    <property type="entry name" value="RNaseH-like_sf"/>
</dbReference>
<protein>
    <submittedName>
        <fullName evidence="3">Protein argonaute-2</fullName>
    </submittedName>
</protein>
<dbReference type="Pfam" id="PF08699">
    <property type="entry name" value="ArgoL1"/>
    <property type="match status" value="1"/>
</dbReference>
<evidence type="ECO:0000256" key="1">
    <source>
        <dbReference type="SAM" id="MobiDB-lite"/>
    </source>
</evidence>
<dbReference type="CDD" id="cd02846">
    <property type="entry name" value="PAZ_argonaute_like"/>
    <property type="match status" value="1"/>
</dbReference>
<dbReference type="EMBL" id="BDHI01000021">
    <property type="protein sequence ID" value="GCB24904.1"/>
    <property type="molecule type" value="Genomic_DNA"/>
</dbReference>
<dbReference type="GO" id="GO:0003723">
    <property type="term" value="F:RNA binding"/>
    <property type="evidence" value="ECO:0007669"/>
    <property type="project" value="InterPro"/>
</dbReference>
<name>A0A401L080_ASPAW</name>
<dbReference type="Gene3D" id="3.40.50.2300">
    <property type="match status" value="1"/>
</dbReference>
<organism evidence="3 4">
    <name type="scientific">Aspergillus awamori</name>
    <name type="common">Black koji mold</name>
    <dbReference type="NCBI Taxonomy" id="105351"/>
    <lineage>
        <taxon>Eukaryota</taxon>
        <taxon>Fungi</taxon>
        <taxon>Dikarya</taxon>
        <taxon>Ascomycota</taxon>
        <taxon>Pezizomycotina</taxon>
        <taxon>Eurotiomycetes</taxon>
        <taxon>Eurotiomycetidae</taxon>
        <taxon>Eurotiales</taxon>
        <taxon>Aspergillaceae</taxon>
        <taxon>Aspergillus</taxon>
    </lineage>
</organism>
<dbReference type="InterPro" id="IPR032472">
    <property type="entry name" value="ArgoL2"/>
</dbReference>
<dbReference type="InterPro" id="IPR045246">
    <property type="entry name" value="Piwi_ago-like"/>
</dbReference>
<dbReference type="SUPFAM" id="SSF53098">
    <property type="entry name" value="Ribonuclease H-like"/>
    <property type="match status" value="1"/>
</dbReference>
<dbReference type="InterPro" id="IPR014811">
    <property type="entry name" value="ArgoL1"/>
</dbReference>
<sequence length="1154" mass="127556">MLYGAQNAPDLWDAVRSLHNRRFFQVSVRRRESENGGVAVRTQATSRRSDWAQIGECDVTKRRVKYRRGATAEKHLPCRPEVSGVVVEEIGAKAETAARETVVGAAVLPEVEEQAEAQPPSFPSVPVPVMAVLEVGEEEVTVVGVEGGLMGAVDGVLIGAEEEVLMGVAEVDVVVAEVGEEEEAALTKAHRCTRDPGGPGPAPSPQVQETEKAIETAVLAKKQKKAAEWPLRPGFGTQGRPVTLYANYFELKSVGKQLYRYHIDISGDSAGRKPAGKKARHIVRLFLEEHFGQFRNSVVTDYVSTLIANQKILVEQEAAEYDVRYRDEYEDEYPEDPKVYRVRCQFTGTLNPSDLLNYLTSSDAAAMFASKADVIQAMNIILGFQPKTDPTIASVGANKHYAICGGREEKYSLGDGLEALRGFFVSVRAATSRLLVNVQVKYVACYQEGPLAHIFGLYEPFRPREINNLRRFIRTLRVQVTHIKKTNKKGQAIPRFKRIAGVAVPRDGASQPMPPKVPRLGAGPKEVEFFLDAPGQQPSASQQTSRSKKGKKPVKAGPQPAGRYISVADFFLQNYNIQCDPKMPVVNVGTRENPSYLPVEVCEVVPGQQANTKLTPNQTRNMLNFAVRSPPHNAQSIAAQGTDVLGLGASPNPTLVDFGIQNDVRLITVPGRVLPAPSVLYRDENRPNQKQIKPFSGSWNMRSIRFSTSTKLPSWTWLSLDYEGARYPAIKPEDLSANLKGFTDKLNEIGVIASPPKTGAATLLTRRGSDEEVREYNTKAIDSAVAGLIEKHKPMLILTILPSNDADIYNIVKRACDLTHGVRNVNVVADKFRKPNNDQYWANVGLKFNLKLGGNNQLIDPKELGLIGQNKTMLVGVDVTHPSPGSSSAAPSVAGMVASIDSTLGQWPAELRIQKPREEMVAELDAMLKAHLRRWVRNRKTYPENIIVYRDGVSEGQYELVVQRELPLLKEACKEVYPATDTSKGLPRISIVIVGKRHHTRFYPTKLEDADKFSNPENGTVVDRGVTEARNWEFYLQAHTALKGTARPAHYFTVWDEIFCREKAMPPYENAADILEGLTHRLCYLFGRATKAVSICPPAYYADLVCTRARSYLSKVFDETPTGSVITGTDPGSSAREFLNVKIHPNVCDTMFYI</sequence>
<dbReference type="InterPro" id="IPR003165">
    <property type="entry name" value="Piwi"/>
</dbReference>
<dbReference type="Pfam" id="PF16488">
    <property type="entry name" value="ArgoL2"/>
    <property type="match status" value="1"/>
</dbReference>
<comment type="caution">
    <text evidence="3">The sequence shown here is derived from an EMBL/GenBank/DDBJ whole genome shotgun (WGS) entry which is preliminary data.</text>
</comment>
<keyword evidence="4" id="KW-1185">Reference proteome</keyword>
<reference evidence="3 4" key="1">
    <citation type="submission" date="2016-09" db="EMBL/GenBank/DDBJ databases">
        <title>Aspergillus awamori IFM 58123T.</title>
        <authorList>
            <person name="Kusuya Y."/>
            <person name="Shimizu M."/>
            <person name="Takahashi H."/>
            <person name="Yaguchi T."/>
        </authorList>
    </citation>
    <scope>NUCLEOTIDE SEQUENCE [LARGE SCALE GENOMIC DNA]</scope>
    <source>
        <strain evidence="3 4">IFM 58123</strain>
    </source>
</reference>
<dbReference type="Pfam" id="PF02170">
    <property type="entry name" value="PAZ"/>
    <property type="match status" value="1"/>
</dbReference>
<gene>
    <name evidence="3" type="ORF">AAWM_07789</name>
</gene>
<feature type="region of interest" description="Disordered" evidence="1">
    <location>
        <begin position="534"/>
        <end position="560"/>
    </location>
</feature>
<proteinExistence type="predicted"/>
<dbReference type="InterPro" id="IPR036085">
    <property type="entry name" value="PAZ_dom_sf"/>
</dbReference>
<dbReference type="Proteomes" id="UP000286921">
    <property type="component" value="Unassembled WGS sequence"/>
</dbReference>
<dbReference type="SMART" id="SM01163">
    <property type="entry name" value="DUF1785"/>
    <property type="match status" value="1"/>
</dbReference>
<dbReference type="InterPro" id="IPR032474">
    <property type="entry name" value="Argonaute_N"/>
</dbReference>
<dbReference type="STRING" id="105351.A0A401L080"/>
<evidence type="ECO:0000313" key="4">
    <source>
        <dbReference type="Proteomes" id="UP000286921"/>
    </source>
</evidence>
<dbReference type="AlphaFoldDB" id="A0A401L080"/>
<dbReference type="SUPFAM" id="SSF101690">
    <property type="entry name" value="PAZ domain"/>
    <property type="match status" value="1"/>
</dbReference>